<accession>A0ABV8A866</accession>
<evidence type="ECO:0000313" key="4">
    <source>
        <dbReference type="Proteomes" id="UP001595748"/>
    </source>
</evidence>
<evidence type="ECO:0000256" key="2">
    <source>
        <dbReference type="SAM" id="SignalP"/>
    </source>
</evidence>
<evidence type="ECO:0000256" key="1">
    <source>
        <dbReference type="SAM" id="MobiDB-lite"/>
    </source>
</evidence>
<feature type="region of interest" description="Disordered" evidence="1">
    <location>
        <begin position="112"/>
        <end position="136"/>
    </location>
</feature>
<name>A0ABV8A866_9DEIO</name>
<gene>
    <name evidence="3" type="ORF">ACFOPQ_07720</name>
</gene>
<keyword evidence="2" id="KW-0732">Signal</keyword>
<reference evidence="4" key="1">
    <citation type="journal article" date="2019" name="Int. J. Syst. Evol. Microbiol.">
        <title>The Global Catalogue of Microorganisms (GCM) 10K type strain sequencing project: providing services to taxonomists for standard genome sequencing and annotation.</title>
        <authorList>
            <consortium name="The Broad Institute Genomics Platform"/>
            <consortium name="The Broad Institute Genome Sequencing Center for Infectious Disease"/>
            <person name="Wu L."/>
            <person name="Ma J."/>
        </authorList>
    </citation>
    <scope>NUCLEOTIDE SEQUENCE [LARGE SCALE GENOMIC DNA]</scope>
    <source>
        <strain evidence="4">CCTCC AB 2013263</strain>
    </source>
</reference>
<dbReference type="Proteomes" id="UP001595748">
    <property type="component" value="Unassembled WGS sequence"/>
</dbReference>
<comment type="caution">
    <text evidence="3">The sequence shown here is derived from an EMBL/GenBank/DDBJ whole genome shotgun (WGS) entry which is preliminary data.</text>
</comment>
<evidence type="ECO:0000313" key="3">
    <source>
        <dbReference type="EMBL" id="MFC3860648.1"/>
    </source>
</evidence>
<sequence>MTVTTRSPLSILTTTVCFLLCSIASAAPNLSLQDIVRLGYLRLFNCWTSASICDGYTSLPPNALAATLGLAPPNQTRSGWATGGHGWTVEMEENGASSWQVTLSPLGRTLTREEHRQYPERSPTPLPRATSSTATNLPVTALPRRDMAARVEATPGRAGQTSKPTPATGRGEPISVTTLLRCTVVIDVRGLGRFQRDMSSLVLDNSGRQL</sequence>
<evidence type="ECO:0008006" key="5">
    <source>
        <dbReference type="Google" id="ProtNLM"/>
    </source>
</evidence>
<feature type="signal peptide" evidence="2">
    <location>
        <begin position="1"/>
        <end position="26"/>
    </location>
</feature>
<feature type="chain" id="PRO_5045062134" description="Secreted protein" evidence="2">
    <location>
        <begin position="27"/>
        <end position="210"/>
    </location>
</feature>
<proteinExistence type="predicted"/>
<feature type="region of interest" description="Disordered" evidence="1">
    <location>
        <begin position="152"/>
        <end position="172"/>
    </location>
</feature>
<protein>
    <recommendedName>
        <fullName evidence="5">Secreted protein</fullName>
    </recommendedName>
</protein>
<keyword evidence="4" id="KW-1185">Reference proteome</keyword>
<dbReference type="EMBL" id="JBHRZF010000090">
    <property type="protein sequence ID" value="MFC3860648.1"/>
    <property type="molecule type" value="Genomic_DNA"/>
</dbReference>
<organism evidence="3 4">
    <name type="scientific">Deinococcus antarcticus</name>
    <dbReference type="NCBI Taxonomy" id="1298767"/>
    <lineage>
        <taxon>Bacteria</taxon>
        <taxon>Thermotogati</taxon>
        <taxon>Deinococcota</taxon>
        <taxon>Deinococci</taxon>
        <taxon>Deinococcales</taxon>
        <taxon>Deinococcaceae</taxon>
        <taxon>Deinococcus</taxon>
    </lineage>
</organism>
<dbReference type="RefSeq" id="WP_380076788.1">
    <property type="nucleotide sequence ID" value="NZ_JBHRZF010000090.1"/>
</dbReference>